<evidence type="ECO:0000313" key="2">
    <source>
        <dbReference type="Proteomes" id="UP000269721"/>
    </source>
</evidence>
<accession>A0A4P9VXV5</accession>
<evidence type="ECO:0000313" key="1">
    <source>
        <dbReference type="EMBL" id="RKO83553.1"/>
    </source>
</evidence>
<dbReference type="EMBL" id="ML001106">
    <property type="protein sequence ID" value="RKO83553.1"/>
    <property type="molecule type" value="Genomic_DNA"/>
</dbReference>
<protein>
    <recommendedName>
        <fullName evidence="3">DDE Tnp4 domain-containing protein</fullName>
    </recommendedName>
</protein>
<gene>
    <name evidence="1" type="ORF">BDK51DRAFT_23259</name>
</gene>
<evidence type="ECO:0008006" key="3">
    <source>
        <dbReference type="Google" id="ProtNLM"/>
    </source>
</evidence>
<sequence>MFRLCREDFWWLVGELQPELQMDPRRRGQPLNVPTQVGIGLYRIGHGSSYNSLSHLFNVAHNTALVAATKYPELDDASVWEVTQDGFHEKRAIPGIIGAIDGTHIPILKPPKRSVERVHQ</sequence>
<reference evidence="2" key="1">
    <citation type="journal article" date="2018" name="Nat. Microbiol.">
        <title>Leveraging single-cell genomics to expand the fungal tree of life.</title>
        <authorList>
            <person name="Ahrendt S.R."/>
            <person name="Quandt C.A."/>
            <person name="Ciobanu D."/>
            <person name="Clum A."/>
            <person name="Salamov A."/>
            <person name="Andreopoulos B."/>
            <person name="Cheng J.F."/>
            <person name="Woyke T."/>
            <person name="Pelin A."/>
            <person name="Henrissat B."/>
            <person name="Reynolds N.K."/>
            <person name="Benny G.L."/>
            <person name="Smith M.E."/>
            <person name="James T.Y."/>
            <person name="Grigoriev I.V."/>
        </authorList>
    </citation>
    <scope>NUCLEOTIDE SEQUENCE [LARGE SCALE GENOMIC DNA]</scope>
</reference>
<dbReference type="OrthoDB" id="2504952at2759"/>
<keyword evidence="2" id="KW-1185">Reference proteome</keyword>
<dbReference type="Proteomes" id="UP000269721">
    <property type="component" value="Unassembled WGS sequence"/>
</dbReference>
<dbReference type="AlphaFoldDB" id="A0A4P9VXV5"/>
<organism evidence="1 2">
    <name type="scientific">Blyttiomyces helicus</name>
    <dbReference type="NCBI Taxonomy" id="388810"/>
    <lineage>
        <taxon>Eukaryota</taxon>
        <taxon>Fungi</taxon>
        <taxon>Fungi incertae sedis</taxon>
        <taxon>Chytridiomycota</taxon>
        <taxon>Chytridiomycota incertae sedis</taxon>
        <taxon>Chytridiomycetes</taxon>
        <taxon>Chytridiomycetes incertae sedis</taxon>
        <taxon>Blyttiomyces</taxon>
    </lineage>
</organism>
<proteinExistence type="predicted"/>
<name>A0A4P9VXV5_9FUNG</name>